<sequence>MVVGVEDEDEDEDEDNGNLFNKVEEIRQELKNVQRKIDEDPYNKALRDTEVVILKEYMTIMDDEEKLLF</sequence>
<gene>
    <name evidence="1" type="ORF">Tco_0822345</name>
</gene>
<reference evidence="1" key="2">
    <citation type="submission" date="2022-01" db="EMBL/GenBank/DDBJ databases">
        <authorList>
            <person name="Yamashiro T."/>
            <person name="Shiraishi A."/>
            <person name="Satake H."/>
            <person name="Nakayama K."/>
        </authorList>
    </citation>
    <scope>NUCLEOTIDE SEQUENCE</scope>
</reference>
<evidence type="ECO:0000313" key="2">
    <source>
        <dbReference type="Proteomes" id="UP001151760"/>
    </source>
</evidence>
<dbReference type="EMBL" id="BQNB010012251">
    <property type="protein sequence ID" value="GJT01176.1"/>
    <property type="molecule type" value="Genomic_DNA"/>
</dbReference>
<organism evidence="1 2">
    <name type="scientific">Tanacetum coccineum</name>
    <dbReference type="NCBI Taxonomy" id="301880"/>
    <lineage>
        <taxon>Eukaryota</taxon>
        <taxon>Viridiplantae</taxon>
        <taxon>Streptophyta</taxon>
        <taxon>Embryophyta</taxon>
        <taxon>Tracheophyta</taxon>
        <taxon>Spermatophyta</taxon>
        <taxon>Magnoliopsida</taxon>
        <taxon>eudicotyledons</taxon>
        <taxon>Gunneridae</taxon>
        <taxon>Pentapetalae</taxon>
        <taxon>asterids</taxon>
        <taxon>campanulids</taxon>
        <taxon>Asterales</taxon>
        <taxon>Asteraceae</taxon>
        <taxon>Asteroideae</taxon>
        <taxon>Anthemideae</taxon>
        <taxon>Anthemidinae</taxon>
        <taxon>Tanacetum</taxon>
    </lineage>
</organism>
<accession>A0ABQ5AES7</accession>
<protein>
    <submittedName>
        <fullName evidence="1">Uncharacterized protein</fullName>
    </submittedName>
</protein>
<dbReference type="Proteomes" id="UP001151760">
    <property type="component" value="Unassembled WGS sequence"/>
</dbReference>
<name>A0ABQ5AES7_9ASTR</name>
<keyword evidence="2" id="KW-1185">Reference proteome</keyword>
<comment type="caution">
    <text evidence="1">The sequence shown here is derived from an EMBL/GenBank/DDBJ whole genome shotgun (WGS) entry which is preliminary data.</text>
</comment>
<evidence type="ECO:0000313" key="1">
    <source>
        <dbReference type="EMBL" id="GJT01176.1"/>
    </source>
</evidence>
<proteinExistence type="predicted"/>
<reference evidence="1" key="1">
    <citation type="journal article" date="2022" name="Int. J. Mol. Sci.">
        <title>Draft Genome of Tanacetum Coccineum: Genomic Comparison of Closely Related Tanacetum-Family Plants.</title>
        <authorList>
            <person name="Yamashiro T."/>
            <person name="Shiraishi A."/>
            <person name="Nakayama K."/>
            <person name="Satake H."/>
        </authorList>
    </citation>
    <scope>NUCLEOTIDE SEQUENCE</scope>
</reference>